<protein>
    <recommendedName>
        <fullName evidence="3">DUF2442 domain-containing protein</fullName>
    </recommendedName>
</protein>
<organism evidence="1 2">
    <name type="scientific">Proteiniborus ethanoligenes</name>
    <dbReference type="NCBI Taxonomy" id="415015"/>
    <lineage>
        <taxon>Bacteria</taxon>
        <taxon>Bacillati</taxon>
        <taxon>Bacillota</taxon>
        <taxon>Clostridia</taxon>
        <taxon>Eubacteriales</taxon>
        <taxon>Proteiniborus</taxon>
    </lineage>
</organism>
<proteinExistence type="predicted"/>
<dbReference type="EMBL" id="FNQE01000012">
    <property type="protein sequence ID" value="SDY94053.1"/>
    <property type="molecule type" value="Genomic_DNA"/>
</dbReference>
<dbReference type="Proteomes" id="UP000198625">
    <property type="component" value="Unassembled WGS sequence"/>
</dbReference>
<name>A0A1H3NZB5_9FIRM</name>
<dbReference type="OrthoDB" id="1956431at2"/>
<evidence type="ECO:0000313" key="2">
    <source>
        <dbReference type="Proteomes" id="UP000198625"/>
    </source>
</evidence>
<keyword evidence="2" id="KW-1185">Reference proteome</keyword>
<dbReference type="STRING" id="415015.SAMN05660462_01296"/>
<dbReference type="InterPro" id="IPR036782">
    <property type="entry name" value="NE0471-like_N"/>
</dbReference>
<dbReference type="Gene3D" id="3.30.2020.10">
    <property type="entry name" value="NE0471-like N-terminal domain"/>
    <property type="match status" value="1"/>
</dbReference>
<dbReference type="SUPFAM" id="SSF143880">
    <property type="entry name" value="NE0471 N-terminal domain-like"/>
    <property type="match status" value="1"/>
</dbReference>
<evidence type="ECO:0000313" key="1">
    <source>
        <dbReference type="EMBL" id="SDY94053.1"/>
    </source>
</evidence>
<dbReference type="AlphaFoldDB" id="A0A1H3NZB5"/>
<accession>A0A1H3NZB5</accession>
<sequence length="87" mass="9867">MKGQPITKVEPLENGILQVTFDTGNHVTVNMKPRFIGFRFGVLQHPEIWYSADTDGGFVHWYKSGCTVPVAELAYDEIMRMTLGESY</sequence>
<evidence type="ECO:0008006" key="3">
    <source>
        <dbReference type="Google" id="ProtNLM"/>
    </source>
</evidence>
<dbReference type="RefSeq" id="WP_091728823.1">
    <property type="nucleotide sequence ID" value="NZ_FNQE01000012.1"/>
</dbReference>
<reference evidence="1 2" key="1">
    <citation type="submission" date="2016-10" db="EMBL/GenBank/DDBJ databases">
        <authorList>
            <person name="de Groot N.N."/>
        </authorList>
    </citation>
    <scope>NUCLEOTIDE SEQUENCE [LARGE SCALE GENOMIC DNA]</scope>
    <source>
        <strain evidence="1 2">DSM 21650</strain>
    </source>
</reference>
<gene>
    <name evidence="1" type="ORF">SAMN05660462_01296</name>
</gene>